<dbReference type="SUPFAM" id="SSF47240">
    <property type="entry name" value="Ferritin-like"/>
    <property type="match status" value="1"/>
</dbReference>
<dbReference type="InterPro" id="IPR009078">
    <property type="entry name" value="Ferritin-like_SF"/>
</dbReference>
<protein>
    <submittedName>
        <fullName evidence="2">Ferritin family protein</fullName>
    </submittedName>
</protein>
<dbReference type="Pfam" id="PF02915">
    <property type="entry name" value="Rubrerythrin"/>
    <property type="match status" value="1"/>
</dbReference>
<reference evidence="2" key="1">
    <citation type="journal article" date="2020" name="Biotechnol. Biofuels">
        <title>New insights from the biogas microbiome by comprehensive genome-resolved metagenomics of nearly 1600 species originating from multiple anaerobic digesters.</title>
        <authorList>
            <person name="Campanaro S."/>
            <person name="Treu L."/>
            <person name="Rodriguez-R L.M."/>
            <person name="Kovalovszki A."/>
            <person name="Ziels R.M."/>
            <person name="Maus I."/>
            <person name="Zhu X."/>
            <person name="Kougias P.G."/>
            <person name="Basile A."/>
            <person name="Luo G."/>
            <person name="Schluter A."/>
            <person name="Konstantinidis K.T."/>
            <person name="Angelidaki I."/>
        </authorList>
    </citation>
    <scope>NUCLEOTIDE SEQUENCE</scope>
    <source>
        <strain evidence="2">AS06rmzACSIP_7</strain>
    </source>
</reference>
<dbReference type="InterPro" id="IPR003251">
    <property type="entry name" value="Rr_diiron-bd_dom"/>
</dbReference>
<proteinExistence type="predicted"/>
<dbReference type="Gene3D" id="1.20.1260.10">
    <property type="match status" value="1"/>
</dbReference>
<comment type="caution">
    <text evidence="2">The sequence shown here is derived from an EMBL/GenBank/DDBJ whole genome shotgun (WGS) entry which is preliminary data.</text>
</comment>
<dbReference type="Proteomes" id="UP000777265">
    <property type="component" value="Unassembled WGS sequence"/>
</dbReference>
<dbReference type="PANTHER" id="PTHR33531:SF7">
    <property type="entry name" value="HYPOTHETICAL MEMBRANE PROTEIN, CONSERVED"/>
    <property type="match status" value="1"/>
</dbReference>
<accession>A0A971M7M8</accession>
<dbReference type="PANTHER" id="PTHR33531">
    <property type="entry name" value="RUBRERYTHRIN SUBFAMILY"/>
    <property type="match status" value="1"/>
</dbReference>
<name>A0A971M7M8_9BACT</name>
<dbReference type="EMBL" id="JAAYEE010000290">
    <property type="protein sequence ID" value="NLW36741.1"/>
    <property type="molecule type" value="Genomic_DNA"/>
</dbReference>
<dbReference type="InterPro" id="IPR012347">
    <property type="entry name" value="Ferritin-like"/>
</dbReference>
<dbReference type="CDD" id="cd01045">
    <property type="entry name" value="Ferritin_like_AB"/>
    <property type="match status" value="1"/>
</dbReference>
<feature type="domain" description="Rubrerythrin diiron-binding" evidence="1">
    <location>
        <begin position="9"/>
        <end position="63"/>
    </location>
</feature>
<gene>
    <name evidence="2" type="ORF">GXY80_14890</name>
</gene>
<dbReference type="GO" id="GO:0046872">
    <property type="term" value="F:metal ion binding"/>
    <property type="evidence" value="ECO:0007669"/>
    <property type="project" value="InterPro"/>
</dbReference>
<evidence type="ECO:0000313" key="3">
    <source>
        <dbReference type="Proteomes" id="UP000777265"/>
    </source>
</evidence>
<organism evidence="2 3">
    <name type="scientific">Syntrophorhabdus aromaticivorans</name>
    <dbReference type="NCBI Taxonomy" id="328301"/>
    <lineage>
        <taxon>Bacteria</taxon>
        <taxon>Pseudomonadati</taxon>
        <taxon>Thermodesulfobacteriota</taxon>
        <taxon>Syntrophorhabdia</taxon>
        <taxon>Syntrophorhabdales</taxon>
        <taxon>Syntrophorhabdaceae</taxon>
        <taxon>Syntrophorhabdus</taxon>
    </lineage>
</organism>
<evidence type="ECO:0000313" key="2">
    <source>
        <dbReference type="EMBL" id="NLW36741.1"/>
    </source>
</evidence>
<evidence type="ECO:0000259" key="1">
    <source>
        <dbReference type="Pfam" id="PF02915"/>
    </source>
</evidence>
<dbReference type="AlphaFoldDB" id="A0A971M7M8"/>
<reference evidence="2" key="2">
    <citation type="submission" date="2020-01" db="EMBL/GenBank/DDBJ databases">
        <authorList>
            <person name="Campanaro S."/>
        </authorList>
    </citation>
    <scope>NUCLEOTIDE SEQUENCE</scope>
    <source>
        <strain evidence="2">AS06rmzACSIP_7</strain>
    </source>
</reference>
<sequence>MNIFSAGDVVRFAIRLEENGESFYRKAAAITDDKGVADLFNSLADEEIKHRKVFEDLFSRAEWIEPAESYPGEYFAYLRNYMDGRIIFSADSQSEVPGIHTTAAALEFAIQRELDSILYYQELRTFVPPKDSGTLDTIIAEERKHFARLSEQKRRLTH</sequence>
<dbReference type="GO" id="GO:0016491">
    <property type="term" value="F:oxidoreductase activity"/>
    <property type="evidence" value="ECO:0007669"/>
    <property type="project" value="InterPro"/>
</dbReference>